<gene>
    <name evidence="2" type="ORF">VSDG_02163</name>
</gene>
<reference evidence="2 3" key="1">
    <citation type="submission" date="2015-09" db="EMBL/GenBank/DDBJ databases">
        <title>Host preference determinants of Valsa canker pathogens revealed by comparative genomics.</title>
        <authorList>
            <person name="Yin Z."/>
            <person name="Huang L."/>
        </authorList>
    </citation>
    <scope>NUCLEOTIDE SEQUENCE [LARGE SCALE GENOMIC DNA]</scope>
    <source>
        <strain evidence="2 3">YSFL</strain>
    </source>
</reference>
<protein>
    <submittedName>
        <fullName evidence="2">Uncharacterized protein</fullName>
    </submittedName>
</protein>
<organism evidence="2 3">
    <name type="scientific">Cytospora chrysosperma</name>
    <name type="common">Cytospora canker fungus</name>
    <name type="synonym">Sphaeria chrysosperma</name>
    <dbReference type="NCBI Taxonomy" id="252740"/>
    <lineage>
        <taxon>Eukaryota</taxon>
        <taxon>Fungi</taxon>
        <taxon>Dikarya</taxon>
        <taxon>Ascomycota</taxon>
        <taxon>Pezizomycotina</taxon>
        <taxon>Sordariomycetes</taxon>
        <taxon>Sordariomycetidae</taxon>
        <taxon>Diaporthales</taxon>
        <taxon>Cytosporaceae</taxon>
        <taxon>Cytospora</taxon>
    </lineage>
</organism>
<evidence type="ECO:0000313" key="2">
    <source>
        <dbReference type="EMBL" id="ROW01749.1"/>
    </source>
</evidence>
<dbReference type="Proteomes" id="UP000284375">
    <property type="component" value="Unassembled WGS sequence"/>
</dbReference>
<accession>A0A423WE95</accession>
<feature type="compositionally biased region" description="Basic and acidic residues" evidence="1">
    <location>
        <begin position="62"/>
        <end position="93"/>
    </location>
</feature>
<dbReference type="AlphaFoldDB" id="A0A423WE95"/>
<feature type="region of interest" description="Disordered" evidence="1">
    <location>
        <begin position="1"/>
        <end position="125"/>
    </location>
</feature>
<keyword evidence="3" id="KW-1185">Reference proteome</keyword>
<evidence type="ECO:0000256" key="1">
    <source>
        <dbReference type="SAM" id="MobiDB-lite"/>
    </source>
</evidence>
<feature type="compositionally biased region" description="Basic and acidic residues" evidence="1">
    <location>
        <begin position="105"/>
        <end position="118"/>
    </location>
</feature>
<sequence length="125" mass="13711">MAVAEATDPGQDAARDTGERASTQAAPAAAIVEGSEDYLWRIGRREHPERHEDAEEGEDVDDKDKPLDHGKLPGQDRVEEDAKCGDRHGEERAVPALEDIVGLVQHDEPLDRGAREPRTQSQPIT</sequence>
<evidence type="ECO:0000313" key="3">
    <source>
        <dbReference type="Proteomes" id="UP000284375"/>
    </source>
</evidence>
<comment type="caution">
    <text evidence="2">The sequence shown here is derived from an EMBL/GenBank/DDBJ whole genome shotgun (WGS) entry which is preliminary data.</text>
</comment>
<dbReference type="EMBL" id="LJZO01000006">
    <property type="protein sequence ID" value="ROW01749.1"/>
    <property type="molecule type" value="Genomic_DNA"/>
</dbReference>
<proteinExistence type="predicted"/>
<feature type="compositionally biased region" description="Basic and acidic residues" evidence="1">
    <location>
        <begin position="43"/>
        <end position="53"/>
    </location>
</feature>
<name>A0A423WE95_CYTCH</name>